<evidence type="ECO:0000256" key="2">
    <source>
        <dbReference type="ARBA" id="ARBA00004574"/>
    </source>
</evidence>
<comment type="subcellular location">
    <subcellularLocation>
        <location evidence="2">Chromosome</location>
        <location evidence="2">Telomere</location>
    </subcellularLocation>
    <subcellularLocation>
        <location evidence="1">Nucleus</location>
    </subcellularLocation>
</comment>
<evidence type="ECO:0000256" key="4">
    <source>
        <dbReference type="ARBA" id="ARBA00022895"/>
    </source>
</evidence>
<sequence>MPQVIVSRKPFDSVFLQPWIQTALTQHDPRLGDSIIPSVPIEDLGQPELSSKVLSNIRHFVKVTKFFNVDCYTVYASIRDSKVQMLS</sequence>
<organism evidence="10 11">
    <name type="scientific">Zygosaccharomyces rouxii</name>
    <dbReference type="NCBI Taxonomy" id="4956"/>
    <lineage>
        <taxon>Eukaryota</taxon>
        <taxon>Fungi</taxon>
        <taxon>Dikarya</taxon>
        <taxon>Ascomycota</taxon>
        <taxon>Saccharomycotina</taxon>
        <taxon>Saccharomycetes</taxon>
        <taxon>Saccharomycetales</taxon>
        <taxon>Saccharomycetaceae</taxon>
        <taxon>Zygosaccharomyces</taxon>
    </lineage>
</organism>
<reference evidence="10 11" key="1">
    <citation type="submission" date="2016-08" db="EMBL/GenBank/DDBJ databases">
        <title>Draft genome sequence of allopolyploid Zygosaccharomyces rouxii.</title>
        <authorList>
            <person name="Watanabe J."/>
            <person name="Uehara K."/>
            <person name="Mogi Y."/>
            <person name="Tsukioka Y."/>
        </authorList>
    </citation>
    <scope>NUCLEOTIDE SEQUENCE [LARGE SCALE GENOMIC DNA]</scope>
    <source>
        <strain evidence="10 11">NBRC 110957</strain>
    </source>
</reference>
<dbReference type="Pfam" id="PF10341">
    <property type="entry name" value="TPP1"/>
    <property type="match status" value="1"/>
</dbReference>
<evidence type="ECO:0000256" key="6">
    <source>
        <dbReference type="ARBA" id="ARBA00023777"/>
    </source>
</evidence>
<dbReference type="Gene3D" id="2.40.50.960">
    <property type="match status" value="1"/>
</dbReference>
<evidence type="ECO:0000256" key="8">
    <source>
        <dbReference type="ARBA" id="ARBA00024878"/>
    </source>
</evidence>
<keyword evidence="4" id="KW-0779">Telomere</keyword>
<evidence type="ECO:0000313" key="11">
    <source>
        <dbReference type="Proteomes" id="UP000187013"/>
    </source>
</evidence>
<feature type="domain" description="Shelterin complex subunit TPP1/Est3" evidence="9">
    <location>
        <begin position="16"/>
        <end position="86"/>
    </location>
</feature>
<dbReference type="GO" id="GO:0042162">
    <property type="term" value="F:telomeric DNA binding"/>
    <property type="evidence" value="ECO:0007669"/>
    <property type="project" value="InterPro"/>
</dbReference>
<evidence type="ECO:0000256" key="5">
    <source>
        <dbReference type="ARBA" id="ARBA00023242"/>
    </source>
</evidence>
<name>A0A1Q3ABE6_ZYGRO</name>
<gene>
    <name evidence="10" type="ORF">ZYGR_0AI02220</name>
</gene>
<evidence type="ECO:0000256" key="3">
    <source>
        <dbReference type="ARBA" id="ARBA00022454"/>
    </source>
</evidence>
<protein>
    <recommendedName>
        <fullName evidence="7">Telomere replication protein EST3</fullName>
    </recommendedName>
</protein>
<dbReference type="OrthoDB" id="4069148at2759"/>
<proteinExistence type="inferred from homology"/>
<accession>A0A1Q3ABE6</accession>
<dbReference type="Proteomes" id="UP000187013">
    <property type="component" value="Unassembled WGS sequence"/>
</dbReference>
<dbReference type="InterPro" id="IPR019437">
    <property type="entry name" value="TPP1/Est3"/>
</dbReference>
<dbReference type="EMBL" id="BDGX01000035">
    <property type="protein sequence ID" value="GAV52940.1"/>
    <property type="molecule type" value="Genomic_DNA"/>
</dbReference>
<dbReference type="GO" id="GO:0005697">
    <property type="term" value="C:telomerase holoenzyme complex"/>
    <property type="evidence" value="ECO:0007669"/>
    <property type="project" value="InterPro"/>
</dbReference>
<evidence type="ECO:0000256" key="1">
    <source>
        <dbReference type="ARBA" id="ARBA00004123"/>
    </source>
</evidence>
<evidence type="ECO:0000313" key="10">
    <source>
        <dbReference type="EMBL" id="GAV52940.1"/>
    </source>
</evidence>
<dbReference type="GO" id="GO:0007004">
    <property type="term" value="P:telomere maintenance via telomerase"/>
    <property type="evidence" value="ECO:0007669"/>
    <property type="project" value="InterPro"/>
</dbReference>
<comment type="caution">
    <text evidence="10">The sequence shown here is derived from an EMBL/GenBank/DDBJ whole genome shotgun (WGS) entry which is preliminary data.</text>
</comment>
<comment type="similarity">
    <text evidence="6">Belongs to the EST3 family.</text>
</comment>
<evidence type="ECO:0000259" key="9">
    <source>
        <dbReference type="Pfam" id="PF10341"/>
    </source>
</evidence>
<keyword evidence="5" id="KW-0539">Nucleus</keyword>
<dbReference type="AlphaFoldDB" id="A0A1Q3ABE6"/>
<evidence type="ECO:0000256" key="7">
    <source>
        <dbReference type="ARBA" id="ARBA00023906"/>
    </source>
</evidence>
<comment type="function">
    <text evidence="8">Component of the telomerase complex involved in telomere replication. Stimulates RNA/DNA heteroduplex unwinding which favors the telomere replication by the telomerase.</text>
</comment>
<dbReference type="GO" id="GO:0000781">
    <property type="term" value="C:chromosome, telomeric region"/>
    <property type="evidence" value="ECO:0007669"/>
    <property type="project" value="UniProtKB-SubCell"/>
</dbReference>
<keyword evidence="3" id="KW-0158">Chromosome</keyword>